<evidence type="ECO:0000313" key="1">
    <source>
        <dbReference type="EMBL" id="KAJ8116483.1"/>
    </source>
</evidence>
<reference evidence="1" key="1">
    <citation type="submission" date="2022-11" db="EMBL/GenBank/DDBJ databases">
        <title>Genome Sequence of Boeremia exigua.</title>
        <authorList>
            <person name="Buettner E."/>
        </authorList>
    </citation>
    <scope>NUCLEOTIDE SEQUENCE</scope>
    <source>
        <strain evidence="1">CU02</strain>
    </source>
</reference>
<name>A0ACC2IMW6_9PLEO</name>
<evidence type="ECO:0000313" key="2">
    <source>
        <dbReference type="Proteomes" id="UP001153331"/>
    </source>
</evidence>
<organism evidence="1 2">
    <name type="scientific">Boeremia exigua</name>
    <dbReference type="NCBI Taxonomy" id="749465"/>
    <lineage>
        <taxon>Eukaryota</taxon>
        <taxon>Fungi</taxon>
        <taxon>Dikarya</taxon>
        <taxon>Ascomycota</taxon>
        <taxon>Pezizomycotina</taxon>
        <taxon>Dothideomycetes</taxon>
        <taxon>Pleosporomycetidae</taxon>
        <taxon>Pleosporales</taxon>
        <taxon>Pleosporineae</taxon>
        <taxon>Didymellaceae</taxon>
        <taxon>Boeremia</taxon>
    </lineage>
</organism>
<keyword evidence="2" id="KW-1185">Reference proteome</keyword>
<proteinExistence type="predicted"/>
<dbReference type="Proteomes" id="UP001153331">
    <property type="component" value="Unassembled WGS sequence"/>
</dbReference>
<protein>
    <submittedName>
        <fullName evidence="1">Uncharacterized protein</fullName>
    </submittedName>
</protein>
<gene>
    <name evidence="1" type="ORF">OPT61_g2108</name>
</gene>
<sequence length="857" mass="96502">MCAFMARRLQAQHRSLAEIGDSDIRMRVRVVDCGVGKGAPAKFVCIWEGSEKPSRQHQEKRFVAPGDAVLLSAAPLVGLLNGSAERSTLHPPSAVKTFGAGLGSLAAAVITVSAQNGVAPLCIGHRLFQFLTIQNMTGNDGLKIPYQCVTPCTATLSPTFLYRQAPASLTREAARAVHRRQLQTRGQHELAFGWAAVLIDRSIGIRRPCPFEPTVDEDGVPVMNYYTRSMEIYVSPECTKECTAEGEIEEEALRSRLKYISAFDMSNSDIEPVSRDYVARFVLQLMALFSLSHIPPAQITTMSDLAISPVTSAPVMAQPRLLTIPGELRNRIYRALLTHKTSLRNDDLPRLVPRRGSDNVSTRAATNDWTGCQRNAYGLTQCCRQIRKELLPMYRTHTKIRIDIRNLQDYLFDIIHHKTSNSTQIHGNISIDLTKACRIDFRDVLLLRDSAPNLHLEFTHPEPDSDMMSILLDAQRWPQFHSYVAEKTTKIMLLIDSDDYIVLCGGGEDSDDDWEPDPSWPYPFTQGCFVHVKNEFADDWMRLPAIPGCWRVGLKLRNHIYTLAVTATVKMGTPPGLAHPKRLALDIQDSQMLTLNWRLFRRTCVGLTQVSHQVRAEFLPLYRKYVLICVRLTELYAYVGVFTKPLAVARMHVEIHDPMLMVDVRDALMLCATTPEVRVWFRWAKPAMHLLLSFPERFKLFYEFVAQKTEKVVIVPKSCKTTRQDGSEVMKFGIDRLDVYVNDASAEVWMRAAVEKLDVNYLGKWKRDLQLPDGVNVVPRSLLAPASKSGLFFSPARHKTDLMPYSYSEGQYRHRLCANICGEWESKAADNSQVSQVEMQRVALGNDQVGYGAASSA</sequence>
<comment type="caution">
    <text evidence="1">The sequence shown here is derived from an EMBL/GenBank/DDBJ whole genome shotgun (WGS) entry which is preliminary data.</text>
</comment>
<accession>A0ACC2IMW6</accession>
<dbReference type="EMBL" id="JAPHNI010000092">
    <property type="protein sequence ID" value="KAJ8116483.1"/>
    <property type="molecule type" value="Genomic_DNA"/>
</dbReference>